<evidence type="ECO:0000313" key="1">
    <source>
        <dbReference type="Proteomes" id="UP000095287"/>
    </source>
</evidence>
<dbReference type="AlphaFoldDB" id="A0A1I7Z8M4"/>
<dbReference type="WBParaSite" id="L893_g2402.t1">
    <property type="protein sequence ID" value="L893_g2402.t1"/>
    <property type="gene ID" value="L893_g2402"/>
</dbReference>
<proteinExistence type="predicted"/>
<sequence>MCLHPLLELIHSRTSTSCHLIANNRMTSPLGRALACFPGQAEEHTALNQILDNSKESTSFGCRALTLKQLSALQYSFGDLQRLWNRDFDPFHAIVNQTYPVNVCLENTGDVPATVQDLPEPPLFKCLLLITR</sequence>
<name>A0A1I7Z8M4_9BILA</name>
<accession>A0A1I7Z8M4</accession>
<organism evidence="1 2">
    <name type="scientific">Steinernema glaseri</name>
    <dbReference type="NCBI Taxonomy" id="37863"/>
    <lineage>
        <taxon>Eukaryota</taxon>
        <taxon>Metazoa</taxon>
        <taxon>Ecdysozoa</taxon>
        <taxon>Nematoda</taxon>
        <taxon>Chromadorea</taxon>
        <taxon>Rhabditida</taxon>
        <taxon>Tylenchina</taxon>
        <taxon>Panagrolaimomorpha</taxon>
        <taxon>Strongyloidoidea</taxon>
        <taxon>Steinernematidae</taxon>
        <taxon>Steinernema</taxon>
    </lineage>
</organism>
<reference evidence="2" key="1">
    <citation type="submission" date="2016-11" db="UniProtKB">
        <authorList>
            <consortium name="WormBaseParasite"/>
        </authorList>
    </citation>
    <scope>IDENTIFICATION</scope>
</reference>
<keyword evidence="1" id="KW-1185">Reference proteome</keyword>
<protein>
    <submittedName>
        <fullName evidence="2">Uncharacterized protein</fullName>
    </submittedName>
</protein>
<evidence type="ECO:0000313" key="2">
    <source>
        <dbReference type="WBParaSite" id="L893_g2402.t1"/>
    </source>
</evidence>
<dbReference type="Proteomes" id="UP000095287">
    <property type="component" value="Unplaced"/>
</dbReference>